<dbReference type="RefSeq" id="WP_076121695.1">
    <property type="nucleotide sequence ID" value="NZ_MPTC01000049.1"/>
</dbReference>
<dbReference type="EMBL" id="MPTC01000049">
    <property type="protein sequence ID" value="OMD34834.1"/>
    <property type="molecule type" value="Genomic_DNA"/>
</dbReference>
<organism evidence="1 2">
    <name type="scientific">Paenibacillus odorifer</name>
    <dbReference type="NCBI Taxonomy" id="189426"/>
    <lineage>
        <taxon>Bacteria</taxon>
        <taxon>Bacillati</taxon>
        <taxon>Bacillota</taxon>
        <taxon>Bacilli</taxon>
        <taxon>Bacillales</taxon>
        <taxon>Paenibacillaceae</taxon>
        <taxon>Paenibacillus</taxon>
    </lineage>
</organism>
<dbReference type="AlphaFoldDB" id="A0A1R0XIA8"/>
<accession>A0A1R0XIA8</accession>
<protein>
    <recommendedName>
        <fullName evidence="3">DNA-binding protein</fullName>
    </recommendedName>
</protein>
<reference evidence="1 2" key="1">
    <citation type="submission" date="2016-10" db="EMBL/GenBank/DDBJ databases">
        <title>Paenibacillus species isolates.</title>
        <authorList>
            <person name="Beno S.M."/>
        </authorList>
    </citation>
    <scope>NUCLEOTIDE SEQUENCE [LARGE SCALE GENOMIC DNA]</scope>
    <source>
        <strain evidence="1 2">FSL H7-0710</strain>
    </source>
</reference>
<dbReference type="Proteomes" id="UP000187439">
    <property type="component" value="Unassembled WGS sequence"/>
</dbReference>
<sequence>MELDLNGINADSLVQMLKASFTLENWDGILQIADKLYSEINHFYSINQRESTDGQKESDFGLKRSIVYYFGFSMCLKGIALEKMGRYEEARECISKYEELGWINDMDAGGWAEVEYYSEIARANRYVIDLNEGNTEVLPDYLVFLRHNYEELLPGMTHILESAIKHEYNVDEVLIEFKEQIESMEEYYETKRNIRYYLDFIYLKAKYYSLNGNIYDAINILSYAMASSVKFKDDTGFRKSAALFEKLRNQTTPEQLDKYLGLMEQILV</sequence>
<proteinExistence type="predicted"/>
<name>A0A1R0XIA8_9BACL</name>
<evidence type="ECO:0000313" key="2">
    <source>
        <dbReference type="Proteomes" id="UP000187439"/>
    </source>
</evidence>
<evidence type="ECO:0000313" key="1">
    <source>
        <dbReference type="EMBL" id="OMD34834.1"/>
    </source>
</evidence>
<gene>
    <name evidence="1" type="ORF">BSK52_28340</name>
</gene>
<evidence type="ECO:0008006" key="3">
    <source>
        <dbReference type="Google" id="ProtNLM"/>
    </source>
</evidence>
<comment type="caution">
    <text evidence="1">The sequence shown here is derived from an EMBL/GenBank/DDBJ whole genome shotgun (WGS) entry which is preliminary data.</text>
</comment>